<reference evidence="2" key="1">
    <citation type="submission" date="2021-03" db="EMBL/GenBank/DDBJ databases">
        <title>novel species isolated from a fishpond in China.</title>
        <authorList>
            <person name="Lu H."/>
            <person name="Cai Z."/>
        </authorList>
    </citation>
    <scope>NUCLEOTIDE SEQUENCE</scope>
    <source>
        <strain evidence="2">JCM 30855</strain>
    </source>
</reference>
<gene>
    <name evidence="2" type="ORF">J0A66_05260</name>
</gene>
<name>A0A939DL35_9ALTE</name>
<evidence type="ECO:0000313" key="3">
    <source>
        <dbReference type="Proteomes" id="UP000664654"/>
    </source>
</evidence>
<organism evidence="2 3">
    <name type="scientific">Bowmanella dokdonensis</name>
    <dbReference type="NCBI Taxonomy" id="751969"/>
    <lineage>
        <taxon>Bacteria</taxon>
        <taxon>Pseudomonadati</taxon>
        <taxon>Pseudomonadota</taxon>
        <taxon>Gammaproteobacteria</taxon>
        <taxon>Alteromonadales</taxon>
        <taxon>Alteromonadaceae</taxon>
        <taxon>Bowmanella</taxon>
    </lineage>
</organism>
<dbReference type="EMBL" id="JAFKCV010000002">
    <property type="protein sequence ID" value="MBN7824632.1"/>
    <property type="molecule type" value="Genomic_DNA"/>
</dbReference>
<sequence>MNRPIRACLLGMGLAVATLPLQAQDKEWWFDVEILLYKQDQALERLDELFVQPVPVPETGRSVDLISSYLLPDIRALRAALPMCTPSSDEPVESFPLVDETLQAELKSALQNVPQPQSSTSLMGQSSINLPAKVAVGNWSGLLQAGCQYEFEQTMLADLLFPAPQPRTFIANVPVVLSGKLVDYPQSAHLLPGSEFKLRDLARDLHRQRGIQPLLHLAWRQEVLFGKSRAQSFRLFGGTNFSRVYGVDGYPLGEEKVDTTVAETDLDQQSLLDRITRALAEPLVLKVDRMRTQDNMQQVGELWELDGNFKVYLQYFNRVPYLHIDTDLVYRKEGPPGLMETQAARIPAELDPALDATHAPQYQLYGLPFDQLRRIISNQIHYFDHPMFGMVVQLRRYHRPAPPLAEAAQ</sequence>
<feature type="chain" id="PRO_5036722263" description="Peptidoglycan-binding protein, CsiV" evidence="1">
    <location>
        <begin position="24"/>
        <end position="409"/>
    </location>
</feature>
<evidence type="ECO:0000256" key="1">
    <source>
        <dbReference type="SAM" id="SignalP"/>
    </source>
</evidence>
<dbReference type="AlphaFoldDB" id="A0A939DL35"/>
<dbReference type="RefSeq" id="WP_206572730.1">
    <property type="nucleotide sequence ID" value="NZ_JAFKCV010000002.1"/>
</dbReference>
<evidence type="ECO:0008006" key="4">
    <source>
        <dbReference type="Google" id="ProtNLM"/>
    </source>
</evidence>
<evidence type="ECO:0000313" key="2">
    <source>
        <dbReference type="EMBL" id="MBN7824632.1"/>
    </source>
</evidence>
<keyword evidence="3" id="KW-1185">Reference proteome</keyword>
<accession>A0A939DL35</accession>
<dbReference type="Pfam" id="PF10972">
    <property type="entry name" value="CsiV"/>
    <property type="match status" value="1"/>
</dbReference>
<feature type="signal peptide" evidence="1">
    <location>
        <begin position="1"/>
        <end position="23"/>
    </location>
</feature>
<proteinExistence type="predicted"/>
<dbReference type="Proteomes" id="UP000664654">
    <property type="component" value="Unassembled WGS sequence"/>
</dbReference>
<dbReference type="InterPro" id="IPR021241">
    <property type="entry name" value="CsiV"/>
</dbReference>
<protein>
    <recommendedName>
        <fullName evidence="4">Peptidoglycan-binding protein, CsiV</fullName>
    </recommendedName>
</protein>
<keyword evidence="1" id="KW-0732">Signal</keyword>
<comment type="caution">
    <text evidence="2">The sequence shown here is derived from an EMBL/GenBank/DDBJ whole genome shotgun (WGS) entry which is preliminary data.</text>
</comment>